<reference evidence="9" key="2">
    <citation type="submission" date="2020-09" db="EMBL/GenBank/DDBJ databases">
        <authorList>
            <person name="Sun Q."/>
            <person name="Zhou Y."/>
        </authorList>
    </citation>
    <scope>NUCLEOTIDE SEQUENCE</scope>
    <source>
        <strain evidence="9">CGMCC 1.12160</strain>
    </source>
</reference>
<feature type="transmembrane region" description="Helical" evidence="7">
    <location>
        <begin position="361"/>
        <end position="380"/>
    </location>
</feature>
<comment type="subcellular location">
    <subcellularLocation>
        <location evidence="1">Cell membrane</location>
        <topology evidence="1">Multi-pass membrane protein</topology>
    </subcellularLocation>
</comment>
<dbReference type="InterPro" id="IPR036866">
    <property type="entry name" value="RibonucZ/Hydroxyglut_hydro"/>
</dbReference>
<accession>A0A917F1J8</accession>
<evidence type="ECO:0000256" key="2">
    <source>
        <dbReference type="ARBA" id="ARBA00022475"/>
    </source>
</evidence>
<feature type="domain" description="Metallo-beta-lactamase" evidence="8">
    <location>
        <begin position="579"/>
        <end position="771"/>
    </location>
</feature>
<dbReference type="EMBL" id="BMEM01000001">
    <property type="protein sequence ID" value="GGF43473.1"/>
    <property type="molecule type" value="Genomic_DNA"/>
</dbReference>
<keyword evidence="5 7" id="KW-0472">Membrane</keyword>
<keyword evidence="10" id="KW-1185">Reference proteome</keyword>
<dbReference type="SMART" id="SM00849">
    <property type="entry name" value="Lactamase_B"/>
    <property type="match status" value="1"/>
</dbReference>
<dbReference type="CDD" id="cd07731">
    <property type="entry name" value="ComA-like_MBL-fold"/>
    <property type="match status" value="1"/>
</dbReference>
<dbReference type="PANTHER" id="PTHR30619:SF1">
    <property type="entry name" value="RECOMBINATION PROTEIN 2"/>
    <property type="match status" value="1"/>
</dbReference>
<dbReference type="Pfam" id="PF03772">
    <property type="entry name" value="Competence"/>
    <property type="match status" value="1"/>
</dbReference>
<evidence type="ECO:0000256" key="1">
    <source>
        <dbReference type="ARBA" id="ARBA00004651"/>
    </source>
</evidence>
<protein>
    <submittedName>
        <fullName evidence="9">Membrane protein</fullName>
    </submittedName>
</protein>
<dbReference type="InterPro" id="IPR035681">
    <property type="entry name" value="ComA-like_MBL"/>
</dbReference>
<evidence type="ECO:0000259" key="8">
    <source>
        <dbReference type="SMART" id="SM00849"/>
    </source>
</evidence>
<feature type="transmembrane region" description="Helical" evidence="7">
    <location>
        <begin position="290"/>
        <end position="312"/>
    </location>
</feature>
<feature type="region of interest" description="Disordered" evidence="6">
    <location>
        <begin position="1"/>
        <end position="33"/>
    </location>
</feature>
<dbReference type="GO" id="GO:0005886">
    <property type="term" value="C:plasma membrane"/>
    <property type="evidence" value="ECO:0007669"/>
    <property type="project" value="UniProtKB-SubCell"/>
</dbReference>
<dbReference type="NCBIfam" id="TIGR00360">
    <property type="entry name" value="ComEC_N-term"/>
    <property type="match status" value="1"/>
</dbReference>
<evidence type="ECO:0000256" key="3">
    <source>
        <dbReference type="ARBA" id="ARBA00022692"/>
    </source>
</evidence>
<evidence type="ECO:0000256" key="5">
    <source>
        <dbReference type="ARBA" id="ARBA00023136"/>
    </source>
</evidence>
<dbReference type="Pfam" id="PF00753">
    <property type="entry name" value="Lactamase_B"/>
    <property type="match status" value="1"/>
</dbReference>
<feature type="transmembrane region" description="Helical" evidence="7">
    <location>
        <begin position="517"/>
        <end position="534"/>
    </location>
</feature>
<organism evidence="9 10">
    <name type="scientific">Ornithinimicrobium tianjinense</name>
    <dbReference type="NCBI Taxonomy" id="1195761"/>
    <lineage>
        <taxon>Bacteria</taxon>
        <taxon>Bacillati</taxon>
        <taxon>Actinomycetota</taxon>
        <taxon>Actinomycetes</taxon>
        <taxon>Micrococcales</taxon>
        <taxon>Ornithinimicrobiaceae</taxon>
        <taxon>Ornithinimicrobium</taxon>
    </lineage>
</organism>
<proteinExistence type="predicted"/>
<dbReference type="InterPro" id="IPR004477">
    <property type="entry name" value="ComEC_N"/>
</dbReference>
<sequence>MGGEREGIGQGGERWGIGQGGERGRTAQAASTGGRQLDGRLLVPALTAWAALVALLPRSSATCLVVGVASLSAAAAMVLWRRTPRSPPRHRARPGGTDLRGVVALTLAATGLVATSTATHLATDRAGPVAGWAAEGAVVSASAVVTGEPRVVTRGDEREPLVVVHLRLLRVEGRGSGADVSTPVLLLTAAGEGWEELGWRQRLSLTGRLRPAEDGERHVAVLSPVGGPREVTATGGLLRGIEHVRSRFREAVDPLPADARGLVPGLVIGDTSLTPEDLTEAMRATGMTHLSAVSGSNVALVCGALAVLVARAGVGRQWRTPLVLVGLAGFVLLCRPEPSVLRAAVMGSVGLLALSSGRRRVSLPALAVAVVGLLCVDPWLARSYGFALSTLATLGLVLWSRPWGDAISARLPARWRLLGDALAVPLAAQVACAPVIVLLQGSITVVAVLANLLAAPLVAPTTVLGVVAAVLAPLSVTLARAVAWAAAVPAWLLGRVARTFAPVPWGTVDWVDGAAGAWLLTVLTVICLVTGPWWRHQLRRHPSWGWAAGLGALALVWPVPRLSAWPPPDWVVIGCDVGQGDAVLLRSGPSSAVLVDAGPEPDALRRCLRAADVSHLDAVVLSHFHADHVVGLPGALAVAGADAAFISPVREPAETSARTLDVLAADGVPVGELRAGDVVTAGALTLEVLSPGPHPVVGESAANNGSLVVDARVAGIAVLLSGDIEPEGARPLRAALAGRDFDVLKVAHHGSARQDEALVRGTRAEVALMGVGADNDFGHPAPRTLELLRSAGMVVLRTDTDGDVAVSGQRGRLLVHKDP</sequence>
<dbReference type="InterPro" id="IPR001279">
    <property type="entry name" value="Metallo-B-lactamas"/>
</dbReference>
<keyword evidence="3 7" id="KW-0812">Transmembrane</keyword>
<dbReference type="SUPFAM" id="SSF56281">
    <property type="entry name" value="Metallo-hydrolase/oxidoreductase"/>
    <property type="match status" value="1"/>
</dbReference>
<comment type="caution">
    <text evidence="9">The sequence shown here is derived from an EMBL/GenBank/DDBJ whole genome shotgun (WGS) entry which is preliminary data.</text>
</comment>
<feature type="compositionally biased region" description="Gly residues" evidence="6">
    <location>
        <begin position="8"/>
        <end position="21"/>
    </location>
</feature>
<evidence type="ECO:0000313" key="10">
    <source>
        <dbReference type="Proteomes" id="UP000605670"/>
    </source>
</evidence>
<gene>
    <name evidence="9" type="ORF">GCM10011366_09140</name>
</gene>
<evidence type="ECO:0000256" key="7">
    <source>
        <dbReference type="SAM" id="Phobius"/>
    </source>
</evidence>
<name>A0A917F1J8_9MICO</name>
<dbReference type="PANTHER" id="PTHR30619">
    <property type="entry name" value="DNA INTERNALIZATION/COMPETENCE PROTEIN COMEC/REC2"/>
    <property type="match status" value="1"/>
</dbReference>
<dbReference type="AlphaFoldDB" id="A0A917F1J8"/>
<evidence type="ECO:0000256" key="6">
    <source>
        <dbReference type="SAM" id="MobiDB-lite"/>
    </source>
</evidence>
<dbReference type="InterPro" id="IPR052159">
    <property type="entry name" value="Competence_DNA_uptake"/>
</dbReference>
<keyword evidence="2" id="KW-1003">Cell membrane</keyword>
<reference evidence="9" key="1">
    <citation type="journal article" date="2014" name="Int. J. Syst. Evol. Microbiol.">
        <title>Complete genome sequence of Corynebacterium casei LMG S-19264T (=DSM 44701T), isolated from a smear-ripened cheese.</title>
        <authorList>
            <consortium name="US DOE Joint Genome Institute (JGI-PGF)"/>
            <person name="Walter F."/>
            <person name="Albersmeier A."/>
            <person name="Kalinowski J."/>
            <person name="Ruckert C."/>
        </authorList>
    </citation>
    <scope>NUCLEOTIDE SEQUENCE</scope>
    <source>
        <strain evidence="9">CGMCC 1.12160</strain>
    </source>
</reference>
<feature type="transmembrane region" description="Helical" evidence="7">
    <location>
        <begin position="415"/>
        <end position="439"/>
    </location>
</feature>
<dbReference type="Gene3D" id="3.60.15.10">
    <property type="entry name" value="Ribonuclease Z/Hydroxyacylglutathione hydrolase-like"/>
    <property type="match status" value="1"/>
</dbReference>
<evidence type="ECO:0000313" key="9">
    <source>
        <dbReference type="EMBL" id="GGF43473.1"/>
    </source>
</evidence>
<evidence type="ECO:0000256" key="4">
    <source>
        <dbReference type="ARBA" id="ARBA00022989"/>
    </source>
</evidence>
<keyword evidence="4 7" id="KW-1133">Transmembrane helix</keyword>
<dbReference type="Proteomes" id="UP000605670">
    <property type="component" value="Unassembled WGS sequence"/>
</dbReference>